<dbReference type="Pfam" id="PF01252">
    <property type="entry name" value="Peptidase_A8"/>
    <property type="match status" value="1"/>
</dbReference>
<keyword evidence="5 9" id="KW-0064">Aspartyl protease</keyword>
<evidence type="ECO:0000313" key="13">
    <source>
        <dbReference type="Proteomes" id="UP001321786"/>
    </source>
</evidence>
<comment type="similarity">
    <text evidence="1 9 11">Belongs to the peptidase A8 family.</text>
</comment>
<protein>
    <recommendedName>
        <fullName evidence="9">Lipoprotein signal peptidase</fullName>
        <ecNumber evidence="9">3.4.23.36</ecNumber>
    </recommendedName>
    <alternativeName>
        <fullName evidence="9">Prolipoprotein signal peptidase</fullName>
    </alternativeName>
    <alternativeName>
        <fullName evidence="9">Signal peptidase II</fullName>
        <shortName evidence="9">SPase II</shortName>
    </alternativeName>
</protein>
<dbReference type="InterPro" id="IPR001872">
    <property type="entry name" value="Peptidase_A8"/>
</dbReference>
<feature type="transmembrane region" description="Helical" evidence="9">
    <location>
        <begin position="123"/>
        <end position="146"/>
    </location>
</feature>
<keyword evidence="3 9" id="KW-0645">Protease</keyword>
<evidence type="ECO:0000256" key="1">
    <source>
        <dbReference type="ARBA" id="ARBA00006139"/>
    </source>
</evidence>
<feature type="transmembrane region" description="Helical" evidence="9">
    <location>
        <begin position="82"/>
        <end position="103"/>
    </location>
</feature>
<dbReference type="EC" id="3.4.23.36" evidence="9"/>
<evidence type="ECO:0000256" key="8">
    <source>
        <dbReference type="ARBA" id="ARBA00023136"/>
    </source>
</evidence>
<evidence type="ECO:0000256" key="11">
    <source>
        <dbReference type="RuleBase" id="RU004181"/>
    </source>
</evidence>
<comment type="subcellular location">
    <subcellularLocation>
        <location evidence="9">Cell membrane</location>
        <topology evidence="9">Multi-pass membrane protein</topology>
    </subcellularLocation>
</comment>
<keyword evidence="4 9" id="KW-0812">Transmembrane</keyword>
<comment type="pathway">
    <text evidence="9">Protein modification; lipoprotein biosynthesis (signal peptide cleavage).</text>
</comment>
<dbReference type="RefSeq" id="WP_338535643.1">
    <property type="nucleotide sequence ID" value="NZ_AP028654.1"/>
</dbReference>
<evidence type="ECO:0000256" key="5">
    <source>
        <dbReference type="ARBA" id="ARBA00022750"/>
    </source>
</evidence>
<comment type="function">
    <text evidence="9 10">This protein specifically catalyzes the removal of signal peptides from prolipoproteins.</text>
</comment>
<sequence length="152" mass="16890">MIYLFIIALVTTLDQISKYFVTTKLMAIGSVPLIKNVFYLTYARNTGAAFSIFRDKQLFLILFTFLAIALIGGLLIKNVRNLGSPIINIGIAFIIGGALGNIIDRIRLNYVIDYFDFRLINFAIFNVADSFIVMGAVLLGVAVIFLKADLKI</sequence>
<keyword evidence="13" id="KW-1185">Reference proteome</keyword>
<feature type="active site" evidence="9">
    <location>
        <position position="129"/>
    </location>
</feature>
<name>A0AAU9EUD0_9FIRM</name>
<dbReference type="GO" id="GO:0006508">
    <property type="term" value="P:proteolysis"/>
    <property type="evidence" value="ECO:0007669"/>
    <property type="project" value="UniProtKB-KW"/>
</dbReference>
<dbReference type="AlphaFoldDB" id="A0AAU9EUD0"/>
<keyword evidence="7 9" id="KW-1133">Transmembrane helix</keyword>
<dbReference type="PANTHER" id="PTHR33695">
    <property type="entry name" value="LIPOPROTEIN SIGNAL PEPTIDASE"/>
    <property type="match status" value="1"/>
</dbReference>
<dbReference type="EMBL" id="AP028654">
    <property type="protein sequence ID" value="BEP30040.1"/>
    <property type="molecule type" value="Genomic_DNA"/>
</dbReference>
<evidence type="ECO:0000313" key="12">
    <source>
        <dbReference type="EMBL" id="BEP30040.1"/>
    </source>
</evidence>
<evidence type="ECO:0000256" key="2">
    <source>
        <dbReference type="ARBA" id="ARBA00022475"/>
    </source>
</evidence>
<dbReference type="PROSITE" id="PS00855">
    <property type="entry name" value="SPASE_II"/>
    <property type="match status" value="1"/>
</dbReference>
<evidence type="ECO:0000256" key="9">
    <source>
        <dbReference type="HAMAP-Rule" id="MF_00161"/>
    </source>
</evidence>
<evidence type="ECO:0000256" key="3">
    <source>
        <dbReference type="ARBA" id="ARBA00022670"/>
    </source>
</evidence>
<keyword evidence="8 9" id="KW-0472">Membrane</keyword>
<feature type="transmembrane region" description="Helical" evidence="9">
    <location>
        <begin position="58"/>
        <end position="76"/>
    </location>
</feature>
<evidence type="ECO:0000256" key="6">
    <source>
        <dbReference type="ARBA" id="ARBA00022801"/>
    </source>
</evidence>
<dbReference type="Proteomes" id="UP001321786">
    <property type="component" value="Chromosome"/>
</dbReference>
<comment type="caution">
    <text evidence="9">Lacks conserved residue(s) required for the propagation of feature annotation.</text>
</comment>
<evidence type="ECO:0000256" key="7">
    <source>
        <dbReference type="ARBA" id="ARBA00022989"/>
    </source>
</evidence>
<organism evidence="12 13">
    <name type="scientific">Helicovermis profundi</name>
    <dbReference type="NCBI Taxonomy" id="3065157"/>
    <lineage>
        <taxon>Bacteria</taxon>
        <taxon>Bacillati</taxon>
        <taxon>Bacillota</taxon>
        <taxon>Clostridia</taxon>
        <taxon>Helicovermis</taxon>
    </lineage>
</organism>
<keyword evidence="6 9" id="KW-0378">Hydrolase</keyword>
<dbReference type="PANTHER" id="PTHR33695:SF1">
    <property type="entry name" value="LIPOPROTEIN SIGNAL PEPTIDASE"/>
    <property type="match status" value="1"/>
</dbReference>
<evidence type="ECO:0000256" key="4">
    <source>
        <dbReference type="ARBA" id="ARBA00022692"/>
    </source>
</evidence>
<dbReference type="HAMAP" id="MF_00161">
    <property type="entry name" value="LspA"/>
    <property type="match status" value="1"/>
</dbReference>
<dbReference type="GO" id="GO:0004190">
    <property type="term" value="F:aspartic-type endopeptidase activity"/>
    <property type="evidence" value="ECO:0007669"/>
    <property type="project" value="UniProtKB-UniRule"/>
</dbReference>
<dbReference type="PRINTS" id="PR00781">
    <property type="entry name" value="LIPOSIGPTASE"/>
</dbReference>
<dbReference type="GO" id="GO:0005886">
    <property type="term" value="C:plasma membrane"/>
    <property type="evidence" value="ECO:0007669"/>
    <property type="project" value="UniProtKB-SubCell"/>
</dbReference>
<reference evidence="12 13" key="1">
    <citation type="submission" date="2023-08" db="EMBL/GenBank/DDBJ databases">
        <title>Helicovermis profunda gen. nov., sp. nov., a novel mesophilic, fermentative bacterium within the Bacillota from a deep-sea hydrothermal vent chimney.</title>
        <authorList>
            <person name="Miyazaki U."/>
            <person name="Mizutani D."/>
            <person name="Hashimoto Y."/>
            <person name="Tame A."/>
            <person name="Sawayama S."/>
            <person name="Miyazaki J."/>
            <person name="Takai K."/>
            <person name="Nakagawa S."/>
        </authorList>
    </citation>
    <scope>NUCLEOTIDE SEQUENCE [LARGE SCALE GENOMIC DNA]</scope>
    <source>
        <strain evidence="12 13">S502</strain>
    </source>
</reference>
<keyword evidence="2 9" id="KW-1003">Cell membrane</keyword>
<dbReference type="KEGG" id="hprf:HLPR_23710"/>
<evidence type="ECO:0000256" key="10">
    <source>
        <dbReference type="RuleBase" id="RU000594"/>
    </source>
</evidence>
<accession>A0AAU9EUD0</accession>
<feature type="active site" evidence="9">
    <location>
        <position position="113"/>
    </location>
</feature>
<comment type="catalytic activity">
    <reaction evidence="9 10">
        <text>Release of signal peptides from bacterial membrane prolipoproteins. Hydrolyzes -Xaa-Yaa-Zaa-|-(S,diacylglyceryl)Cys-, in which Xaa is hydrophobic (preferably Leu), and Yaa (Ala or Ser) and Zaa (Gly or Ala) have small, neutral side chains.</text>
        <dbReference type="EC" id="3.4.23.36"/>
    </reaction>
</comment>
<dbReference type="NCBIfam" id="TIGR00077">
    <property type="entry name" value="lspA"/>
    <property type="match status" value="1"/>
</dbReference>
<gene>
    <name evidence="9 12" type="primary">lspA</name>
    <name evidence="12" type="ORF">HLPR_23710</name>
</gene>
<proteinExistence type="inferred from homology"/>